<feature type="non-terminal residue" evidence="1">
    <location>
        <position position="1"/>
    </location>
</feature>
<proteinExistence type="predicted"/>
<reference evidence="1" key="1">
    <citation type="journal article" date="2015" name="Nature">
        <title>Complex archaea that bridge the gap between prokaryotes and eukaryotes.</title>
        <authorList>
            <person name="Spang A."/>
            <person name="Saw J.H."/>
            <person name="Jorgensen S.L."/>
            <person name="Zaremba-Niedzwiedzka K."/>
            <person name="Martijn J."/>
            <person name="Lind A.E."/>
            <person name="van Eijk R."/>
            <person name="Schleper C."/>
            <person name="Guy L."/>
            <person name="Ettema T.J."/>
        </authorList>
    </citation>
    <scope>NUCLEOTIDE SEQUENCE</scope>
</reference>
<protein>
    <submittedName>
        <fullName evidence="1">Uncharacterized protein</fullName>
    </submittedName>
</protein>
<sequence length="28" mass="3134">ARAILELPGVWYYAARVLGFVKLLSVEV</sequence>
<dbReference type="EMBL" id="LAZR01026583">
    <property type="protein sequence ID" value="KKL68263.1"/>
    <property type="molecule type" value="Genomic_DNA"/>
</dbReference>
<dbReference type="AlphaFoldDB" id="A0A0F9E2M6"/>
<name>A0A0F9E2M6_9ZZZZ</name>
<organism evidence="1">
    <name type="scientific">marine sediment metagenome</name>
    <dbReference type="NCBI Taxonomy" id="412755"/>
    <lineage>
        <taxon>unclassified sequences</taxon>
        <taxon>metagenomes</taxon>
        <taxon>ecological metagenomes</taxon>
    </lineage>
</organism>
<accession>A0A0F9E2M6</accession>
<comment type="caution">
    <text evidence="1">The sequence shown here is derived from an EMBL/GenBank/DDBJ whole genome shotgun (WGS) entry which is preliminary data.</text>
</comment>
<evidence type="ECO:0000313" key="1">
    <source>
        <dbReference type="EMBL" id="KKL68263.1"/>
    </source>
</evidence>
<gene>
    <name evidence="1" type="ORF">LCGC14_2126700</name>
</gene>